<dbReference type="RefSeq" id="WP_017014900.1">
    <property type="nucleotide sequence ID" value="NZ_FOWR01000035.1"/>
</dbReference>
<dbReference type="Gene3D" id="1.10.10.10">
    <property type="entry name" value="Winged helix-like DNA-binding domain superfamily/Winged helix DNA-binding domain"/>
    <property type="match status" value="1"/>
</dbReference>
<evidence type="ECO:0000259" key="6">
    <source>
        <dbReference type="Pfam" id="PF04542"/>
    </source>
</evidence>
<dbReference type="SUPFAM" id="SSF88946">
    <property type="entry name" value="Sigma2 domain of RNA polymerase sigma factors"/>
    <property type="match status" value="1"/>
</dbReference>
<dbReference type="InterPro" id="IPR013324">
    <property type="entry name" value="RNA_pol_sigma_r3/r4-like"/>
</dbReference>
<keyword evidence="5" id="KW-0804">Transcription</keyword>
<dbReference type="PANTHER" id="PTHR43133">
    <property type="entry name" value="RNA POLYMERASE ECF-TYPE SIGMA FACTO"/>
    <property type="match status" value="1"/>
</dbReference>
<evidence type="ECO:0000313" key="8">
    <source>
        <dbReference type="EMBL" id="SFQ01697.1"/>
    </source>
</evidence>
<dbReference type="InterPro" id="IPR013249">
    <property type="entry name" value="RNA_pol_sigma70_r4_t2"/>
</dbReference>
<dbReference type="Gene3D" id="1.10.1740.10">
    <property type="match status" value="1"/>
</dbReference>
<dbReference type="InterPro" id="IPR036388">
    <property type="entry name" value="WH-like_DNA-bd_sf"/>
</dbReference>
<evidence type="ECO:0000256" key="4">
    <source>
        <dbReference type="ARBA" id="ARBA00023125"/>
    </source>
</evidence>
<dbReference type="SUPFAM" id="SSF88659">
    <property type="entry name" value="Sigma3 and sigma4 domains of RNA polymerase sigma factors"/>
    <property type="match status" value="1"/>
</dbReference>
<dbReference type="Proteomes" id="UP000182692">
    <property type="component" value="Unassembled WGS sequence"/>
</dbReference>
<dbReference type="EMBL" id="FOWR01000035">
    <property type="protein sequence ID" value="SFQ01697.1"/>
    <property type="molecule type" value="Genomic_DNA"/>
</dbReference>
<dbReference type="AlphaFoldDB" id="A0A1I5V2Z7"/>
<dbReference type="GO" id="GO:0016987">
    <property type="term" value="F:sigma factor activity"/>
    <property type="evidence" value="ECO:0007669"/>
    <property type="project" value="UniProtKB-KW"/>
</dbReference>
<proteinExistence type="inferred from homology"/>
<comment type="similarity">
    <text evidence="1">Belongs to the sigma-70 factor family. ECF subfamily.</text>
</comment>
<evidence type="ECO:0000256" key="2">
    <source>
        <dbReference type="ARBA" id="ARBA00023015"/>
    </source>
</evidence>
<name>A0A1I5V2Z7_9GAMM</name>
<dbReference type="InterPro" id="IPR013325">
    <property type="entry name" value="RNA_pol_sigma_r2"/>
</dbReference>
<dbReference type="InterPro" id="IPR007627">
    <property type="entry name" value="RNA_pol_sigma70_r2"/>
</dbReference>
<evidence type="ECO:0000313" key="9">
    <source>
        <dbReference type="Proteomes" id="UP000182692"/>
    </source>
</evidence>
<evidence type="ECO:0000256" key="1">
    <source>
        <dbReference type="ARBA" id="ARBA00010641"/>
    </source>
</evidence>
<evidence type="ECO:0000256" key="5">
    <source>
        <dbReference type="ARBA" id="ARBA00023163"/>
    </source>
</evidence>
<dbReference type="InterPro" id="IPR039425">
    <property type="entry name" value="RNA_pol_sigma-70-like"/>
</dbReference>
<dbReference type="GO" id="GO:0003677">
    <property type="term" value="F:DNA binding"/>
    <property type="evidence" value="ECO:0007669"/>
    <property type="project" value="UniProtKB-KW"/>
</dbReference>
<dbReference type="PANTHER" id="PTHR43133:SF8">
    <property type="entry name" value="RNA POLYMERASE SIGMA FACTOR HI_1459-RELATED"/>
    <property type="match status" value="1"/>
</dbReference>
<evidence type="ECO:0000259" key="7">
    <source>
        <dbReference type="Pfam" id="PF08281"/>
    </source>
</evidence>
<keyword evidence="2" id="KW-0805">Transcription regulation</keyword>
<reference evidence="8 9" key="1">
    <citation type="submission" date="2016-10" db="EMBL/GenBank/DDBJ databases">
        <authorList>
            <person name="de Groot N.N."/>
        </authorList>
    </citation>
    <scope>NUCLEOTIDE SEQUENCE [LARGE SCALE GENOMIC DNA]</scope>
    <source>
        <strain evidence="8 9">DSM 15893</strain>
    </source>
</reference>
<protein>
    <submittedName>
        <fullName evidence="8">RNA polymerase sigma-70 factor, ECF subfamily</fullName>
    </submittedName>
</protein>
<dbReference type="Pfam" id="PF04542">
    <property type="entry name" value="Sigma70_r2"/>
    <property type="match status" value="1"/>
</dbReference>
<dbReference type="GO" id="GO:0006352">
    <property type="term" value="P:DNA-templated transcription initiation"/>
    <property type="evidence" value="ECO:0007669"/>
    <property type="project" value="InterPro"/>
</dbReference>
<feature type="domain" description="RNA polymerase sigma-70 region 2" evidence="6">
    <location>
        <begin position="24"/>
        <end position="91"/>
    </location>
</feature>
<dbReference type="NCBIfam" id="TIGR02937">
    <property type="entry name" value="sigma70-ECF"/>
    <property type="match status" value="1"/>
</dbReference>
<dbReference type="InterPro" id="IPR014284">
    <property type="entry name" value="RNA_pol_sigma-70_dom"/>
</dbReference>
<organism evidence="8 9">
    <name type="scientific">Enterovibrio norvegicus DSM 15893</name>
    <dbReference type="NCBI Taxonomy" id="1121869"/>
    <lineage>
        <taxon>Bacteria</taxon>
        <taxon>Pseudomonadati</taxon>
        <taxon>Pseudomonadota</taxon>
        <taxon>Gammaproteobacteria</taxon>
        <taxon>Vibrionales</taxon>
        <taxon>Vibrionaceae</taxon>
        <taxon>Enterovibrio</taxon>
    </lineage>
</organism>
<dbReference type="Pfam" id="PF08281">
    <property type="entry name" value="Sigma70_r4_2"/>
    <property type="match status" value="1"/>
</dbReference>
<gene>
    <name evidence="8" type="ORF">SAMN03084138_03811</name>
</gene>
<evidence type="ECO:0000256" key="3">
    <source>
        <dbReference type="ARBA" id="ARBA00023082"/>
    </source>
</evidence>
<dbReference type="STRING" id="1121869.SAMN03084138_03811"/>
<keyword evidence="3" id="KW-0731">Sigma factor</keyword>
<dbReference type="GeneID" id="35873912"/>
<keyword evidence="4" id="KW-0238">DNA-binding</keyword>
<feature type="domain" description="RNA polymerase sigma factor 70 region 4 type 2" evidence="7">
    <location>
        <begin position="118"/>
        <end position="170"/>
    </location>
</feature>
<dbReference type="OrthoDB" id="9784272at2"/>
<accession>A0A1I5V2Z7</accession>
<sequence length="182" mass="21287">MENIPDEQLMLQFRDGNQAAFATLYQRHKGSLYRYFLRQLGKGNGGRAEELYQDVWYRVIDKRESYAPTAKFTTWLYHIAHHLVIDEHRKRLSENAYASQLPDEPQSDMNDAQAREKDAIKVCMDALAPLQREAFLLRHEVGFEPTQICEIVDAKPEAVKTRLRYAMEQLRQCLTRKLGGRE</sequence>